<keyword evidence="2 11" id="KW-0808">Transferase</keyword>
<dbReference type="Pfam" id="PF12362">
    <property type="entry name" value="DUF3646"/>
    <property type="match status" value="1"/>
</dbReference>
<dbReference type="GO" id="GO:0006261">
    <property type="term" value="P:DNA-templated DNA replication"/>
    <property type="evidence" value="ECO:0007669"/>
    <property type="project" value="TreeGrafter"/>
</dbReference>
<evidence type="ECO:0000256" key="7">
    <source>
        <dbReference type="ARBA" id="ARBA00022833"/>
    </source>
</evidence>
<comment type="subunit">
    <text evidence="11">DNA polymerase III contains a core (composed of alpha, epsilon and theta chains) that associates with a tau subunit. This core dimerizes to form the POLIII' complex. PolIII' associates with the gamma complex (composed of gamma, delta, delta', psi and chi chains) and with the beta chain to form the complete DNA polymerase III complex.</text>
</comment>
<dbReference type="PANTHER" id="PTHR11669:SF0">
    <property type="entry name" value="PROTEIN STICHEL-LIKE 2"/>
    <property type="match status" value="1"/>
</dbReference>
<dbReference type="EMBL" id="CP038231">
    <property type="protein sequence ID" value="QDH13635.1"/>
    <property type="molecule type" value="Genomic_DNA"/>
</dbReference>
<keyword evidence="15" id="KW-1185">Reference proteome</keyword>
<reference evidence="14 15" key="1">
    <citation type="submission" date="2019-03" db="EMBL/GenBank/DDBJ databases">
        <title>The complete genome sequence of Swingsia_sp. F3b2 LMG30590(T).</title>
        <authorList>
            <person name="Chua K.-O."/>
            <person name="Chan K.-G."/>
            <person name="See-Too W.-S."/>
        </authorList>
    </citation>
    <scope>NUCLEOTIDE SEQUENCE [LARGE SCALE GENOMIC DNA]</scope>
    <source>
        <strain evidence="14 15">F3b2</strain>
    </source>
</reference>
<evidence type="ECO:0000313" key="15">
    <source>
        <dbReference type="Proteomes" id="UP000318709"/>
    </source>
</evidence>
<dbReference type="OrthoDB" id="9810148at2"/>
<evidence type="ECO:0000256" key="9">
    <source>
        <dbReference type="ARBA" id="ARBA00022932"/>
    </source>
</evidence>
<dbReference type="GO" id="GO:0009360">
    <property type="term" value="C:DNA polymerase III complex"/>
    <property type="evidence" value="ECO:0007669"/>
    <property type="project" value="InterPro"/>
</dbReference>
<dbReference type="Pfam" id="PF13177">
    <property type="entry name" value="DNA_pol3_delta2"/>
    <property type="match status" value="1"/>
</dbReference>
<dbReference type="GO" id="GO:0003887">
    <property type="term" value="F:DNA-directed DNA polymerase activity"/>
    <property type="evidence" value="ECO:0007669"/>
    <property type="project" value="UniProtKB-KW"/>
</dbReference>
<sequence length="710" mass="76259">MMDENNDMPLPPVTDGGFLSPAPSAARQGEGAGQSAYRVLARTYRPRVLDDLIGQENLVRVLERAFETGRVAHAFMLTGVRGVGKTTTARILARALNCTGADGTGHATAAPCGVCPNCTAILAGNHPDVLEIDAASRTGVNDIREVIEATQYRPIQGRMKVFIIDEVHMLSTAAFNALLKTLEEPPPQVTFVFATTELRKIPVTVLSRCQRFDLRRVPQAMLVEHYGRIAAKEGANLAPEALNLIARAADGSVRDGLSLLDQAIAQGASDAPSVAAMLGQADRAMVFDLLEAMLEGQGARTLALAEQAWSHGIAPEALMADLLEATHSVSRLRAVPALRQDETLPELERERGSTLADKHPMGVLARTWQILLKGAEEIAQAPQGENAAEMVFIRLLHASQLPTPERILARLAKQENQQNQNLPSSPAPHQGAGVSRAPVQGGLGTAPLKGAQQPVPQTVSEQGSAPQAFQGSLQGPGAAATMPPSQARFGSVRLEGGAERVPAPMCWADDSPEEPAAKLARPTKRDTIPLPRSWREMVRFTSLCHEPWLHGILRCEAHMVRFADHGAAPWCVSVRLDDKAVRQRALKLLSERLEEYYPGQWHILPSDGEGEPTLEAQGAEVIALHHAAAGRHPLVRAILKRFPGARMGTVRDTEPEGGQDAGAENAFTLLGAGESAGGTFQGQPYESPFALDEDSYGAYPFNEDGDMVEE</sequence>
<dbReference type="Proteomes" id="UP000318709">
    <property type="component" value="Chromosome"/>
</dbReference>
<dbReference type="PANTHER" id="PTHR11669">
    <property type="entry name" value="REPLICATION FACTOR C / DNA POLYMERASE III GAMMA-TAU SUBUNIT"/>
    <property type="match status" value="1"/>
</dbReference>
<accession>A0A4Y6UBZ3</accession>
<keyword evidence="3 11" id="KW-0548">Nucleotidyltransferase</keyword>
<feature type="region of interest" description="Disordered" evidence="12">
    <location>
        <begin position="675"/>
        <end position="710"/>
    </location>
</feature>
<dbReference type="NCBIfam" id="TIGR02397">
    <property type="entry name" value="dnaX_nterm"/>
    <property type="match status" value="1"/>
</dbReference>
<dbReference type="InterPro" id="IPR022754">
    <property type="entry name" value="DNA_pol_III_gamma-3"/>
</dbReference>
<comment type="catalytic activity">
    <reaction evidence="10 11">
        <text>DNA(n) + a 2'-deoxyribonucleoside 5'-triphosphate = DNA(n+1) + diphosphate</text>
        <dbReference type="Rhea" id="RHEA:22508"/>
        <dbReference type="Rhea" id="RHEA-COMP:17339"/>
        <dbReference type="Rhea" id="RHEA-COMP:17340"/>
        <dbReference type="ChEBI" id="CHEBI:33019"/>
        <dbReference type="ChEBI" id="CHEBI:61560"/>
        <dbReference type="ChEBI" id="CHEBI:173112"/>
        <dbReference type="EC" id="2.7.7.7"/>
    </reaction>
</comment>
<dbReference type="Gene3D" id="1.20.272.10">
    <property type="match status" value="1"/>
</dbReference>
<dbReference type="GO" id="GO:0005524">
    <property type="term" value="F:ATP binding"/>
    <property type="evidence" value="ECO:0007669"/>
    <property type="project" value="UniProtKB-KW"/>
</dbReference>
<evidence type="ECO:0000256" key="1">
    <source>
        <dbReference type="ARBA" id="ARBA00006360"/>
    </source>
</evidence>
<keyword evidence="8 11" id="KW-0067">ATP-binding</keyword>
<dbReference type="InterPro" id="IPR050238">
    <property type="entry name" value="DNA_Rep/Repair_Clamp_Loader"/>
</dbReference>
<evidence type="ECO:0000256" key="8">
    <source>
        <dbReference type="ARBA" id="ARBA00022840"/>
    </source>
</evidence>
<comment type="similarity">
    <text evidence="1 11">Belongs to the DnaX/STICHEL family.</text>
</comment>
<feature type="compositionally biased region" description="Polar residues" evidence="12">
    <location>
        <begin position="454"/>
        <end position="473"/>
    </location>
</feature>
<keyword evidence="9 11" id="KW-0239">DNA-directed DNA polymerase</keyword>
<dbReference type="InterPro" id="IPR012763">
    <property type="entry name" value="DNA_pol_III_sug/sutau_N"/>
</dbReference>
<evidence type="ECO:0000256" key="3">
    <source>
        <dbReference type="ARBA" id="ARBA00022695"/>
    </source>
</evidence>
<feature type="region of interest" description="Disordered" evidence="12">
    <location>
        <begin position="1"/>
        <end position="32"/>
    </location>
</feature>
<dbReference type="SUPFAM" id="SSF48019">
    <property type="entry name" value="post-AAA+ oligomerization domain-like"/>
    <property type="match status" value="1"/>
</dbReference>
<dbReference type="InterPro" id="IPR027417">
    <property type="entry name" value="P-loop_NTPase"/>
</dbReference>
<organism evidence="14 15">
    <name type="scientific">Formicincola oecophyllae</name>
    <dbReference type="NCBI Taxonomy" id="2558361"/>
    <lineage>
        <taxon>Bacteria</taxon>
        <taxon>Pseudomonadati</taxon>
        <taxon>Pseudomonadota</taxon>
        <taxon>Alphaproteobacteria</taxon>
        <taxon>Acetobacterales</taxon>
        <taxon>Acetobacteraceae</taxon>
        <taxon>Formicincola</taxon>
    </lineage>
</organism>
<evidence type="ECO:0000256" key="12">
    <source>
        <dbReference type="SAM" id="MobiDB-lite"/>
    </source>
</evidence>
<evidence type="ECO:0000259" key="13">
    <source>
        <dbReference type="SMART" id="SM00382"/>
    </source>
</evidence>
<evidence type="ECO:0000256" key="6">
    <source>
        <dbReference type="ARBA" id="ARBA00022741"/>
    </source>
</evidence>
<dbReference type="GO" id="GO:0046872">
    <property type="term" value="F:metal ion binding"/>
    <property type="evidence" value="ECO:0007669"/>
    <property type="project" value="UniProtKB-KW"/>
</dbReference>
<keyword evidence="5" id="KW-0479">Metal-binding</keyword>
<dbReference type="Pfam" id="PF22608">
    <property type="entry name" value="DNAX_ATPase_lid"/>
    <property type="match status" value="1"/>
</dbReference>
<evidence type="ECO:0000256" key="2">
    <source>
        <dbReference type="ARBA" id="ARBA00022679"/>
    </source>
</evidence>
<evidence type="ECO:0000256" key="10">
    <source>
        <dbReference type="ARBA" id="ARBA00049244"/>
    </source>
</evidence>
<proteinExistence type="inferred from homology"/>
<dbReference type="InterPro" id="IPR022107">
    <property type="entry name" value="DNA_pol_III_gamma/tau_C"/>
</dbReference>
<dbReference type="EC" id="2.7.7.7" evidence="11"/>
<evidence type="ECO:0000256" key="11">
    <source>
        <dbReference type="RuleBase" id="RU364063"/>
    </source>
</evidence>
<dbReference type="InterPro" id="IPR003593">
    <property type="entry name" value="AAA+_ATPase"/>
</dbReference>
<keyword evidence="7" id="KW-0862">Zinc</keyword>
<dbReference type="CDD" id="cd18137">
    <property type="entry name" value="HLD_clamp_pol_III_gamma_tau"/>
    <property type="match status" value="1"/>
</dbReference>
<dbReference type="AlphaFoldDB" id="A0A4Y6UBZ3"/>
<evidence type="ECO:0000256" key="5">
    <source>
        <dbReference type="ARBA" id="ARBA00022723"/>
    </source>
</evidence>
<protein>
    <recommendedName>
        <fullName evidence="11">DNA polymerase III subunit gamma/tau</fullName>
        <ecNumber evidence="11">2.7.7.7</ecNumber>
    </recommendedName>
</protein>
<dbReference type="NCBIfam" id="NF006585">
    <property type="entry name" value="PRK09111.1"/>
    <property type="match status" value="1"/>
</dbReference>
<gene>
    <name evidence="11" type="primary">dnaX</name>
    <name evidence="14" type="ORF">E3E12_04895</name>
</gene>
<comment type="function">
    <text evidence="11">DNA polymerase III is a complex, multichain enzyme responsible for most of the replicative synthesis in bacteria. This DNA polymerase also exhibits 3' to 5' exonuclease activity.</text>
</comment>
<evidence type="ECO:0000313" key="14">
    <source>
        <dbReference type="EMBL" id="QDH13635.1"/>
    </source>
</evidence>
<dbReference type="Gene3D" id="3.40.50.300">
    <property type="entry name" value="P-loop containing nucleotide triphosphate hydrolases"/>
    <property type="match status" value="1"/>
</dbReference>
<name>A0A4Y6UBZ3_9PROT</name>
<feature type="region of interest" description="Disordered" evidence="12">
    <location>
        <begin position="414"/>
        <end position="484"/>
    </location>
</feature>
<feature type="compositionally biased region" description="Polar residues" evidence="12">
    <location>
        <begin position="414"/>
        <end position="424"/>
    </location>
</feature>
<dbReference type="Gene3D" id="1.10.8.60">
    <property type="match status" value="1"/>
</dbReference>
<dbReference type="InterPro" id="IPR045085">
    <property type="entry name" value="HLD_clamp_pol_III_gamma_tau"/>
</dbReference>
<dbReference type="SUPFAM" id="SSF52540">
    <property type="entry name" value="P-loop containing nucleoside triphosphate hydrolases"/>
    <property type="match status" value="1"/>
</dbReference>
<dbReference type="SMART" id="SM00382">
    <property type="entry name" value="AAA"/>
    <property type="match status" value="1"/>
</dbReference>
<dbReference type="CDD" id="cd00009">
    <property type="entry name" value="AAA"/>
    <property type="match status" value="1"/>
</dbReference>
<dbReference type="FunFam" id="1.10.8.60:FF:000013">
    <property type="entry name" value="DNA polymerase III subunit gamma/tau"/>
    <property type="match status" value="1"/>
</dbReference>
<dbReference type="GO" id="GO:0003677">
    <property type="term" value="F:DNA binding"/>
    <property type="evidence" value="ECO:0007669"/>
    <property type="project" value="InterPro"/>
</dbReference>
<evidence type="ECO:0000256" key="4">
    <source>
        <dbReference type="ARBA" id="ARBA00022705"/>
    </source>
</evidence>
<keyword evidence="6 11" id="KW-0547">Nucleotide-binding</keyword>
<dbReference type="Pfam" id="PF12169">
    <property type="entry name" value="DNA_pol3_gamma3"/>
    <property type="match status" value="1"/>
</dbReference>
<feature type="domain" description="AAA+ ATPase" evidence="13">
    <location>
        <begin position="71"/>
        <end position="218"/>
    </location>
</feature>
<dbReference type="KEGG" id="swf:E3E12_04895"/>
<keyword evidence="4 11" id="KW-0235">DNA replication</keyword>
<dbReference type="FunFam" id="3.40.50.300:FF:000014">
    <property type="entry name" value="DNA polymerase III subunit gamma/tau"/>
    <property type="match status" value="1"/>
</dbReference>
<dbReference type="InterPro" id="IPR008921">
    <property type="entry name" value="DNA_pol3_clamp-load_cplx_C"/>
</dbReference>